<accession>A0A317C3U6</accession>
<feature type="domain" description="AAA+ ATPase" evidence="1">
    <location>
        <begin position="32"/>
        <end position="148"/>
    </location>
</feature>
<comment type="caution">
    <text evidence="2">The sequence shown here is derived from an EMBL/GenBank/DDBJ whole genome shotgun (WGS) entry which is preliminary data.</text>
</comment>
<dbReference type="Proteomes" id="UP000245539">
    <property type="component" value="Unassembled WGS sequence"/>
</dbReference>
<dbReference type="PANTHER" id="PTHR42990:SF1">
    <property type="entry name" value="AAA+ ATPASE DOMAIN-CONTAINING PROTEIN"/>
    <property type="match status" value="1"/>
</dbReference>
<dbReference type="PANTHER" id="PTHR42990">
    <property type="entry name" value="ATPASE"/>
    <property type="match status" value="1"/>
</dbReference>
<dbReference type="AlphaFoldDB" id="A0A317C3U6"/>
<dbReference type="InterPro" id="IPR003593">
    <property type="entry name" value="AAA+_ATPase"/>
</dbReference>
<evidence type="ECO:0000259" key="1">
    <source>
        <dbReference type="SMART" id="SM00382"/>
    </source>
</evidence>
<evidence type="ECO:0000313" key="2">
    <source>
        <dbReference type="EMBL" id="PWQ93258.1"/>
    </source>
</evidence>
<dbReference type="InterPro" id="IPR027417">
    <property type="entry name" value="P-loop_NTPase"/>
</dbReference>
<gene>
    <name evidence="2" type="ORF">DKW60_18110</name>
</gene>
<dbReference type="SUPFAM" id="SSF52540">
    <property type="entry name" value="P-loop containing nucleoside triphosphate hydrolases"/>
    <property type="match status" value="1"/>
</dbReference>
<dbReference type="OrthoDB" id="9768467at2"/>
<reference evidence="2 3" key="1">
    <citation type="submission" date="2018-05" db="EMBL/GenBank/DDBJ databases">
        <title>Leucothrix arctica sp. nov., isolated from Arctic seawater.</title>
        <authorList>
            <person name="Choi A."/>
            <person name="Baek K."/>
        </authorList>
    </citation>
    <scope>NUCLEOTIDE SEQUENCE [LARGE SCALE GENOMIC DNA]</scope>
    <source>
        <strain evidence="2 3">JCM 18388</strain>
    </source>
</reference>
<dbReference type="Pfam" id="PF13173">
    <property type="entry name" value="AAA_14"/>
    <property type="match status" value="1"/>
</dbReference>
<dbReference type="RefSeq" id="WP_109839076.1">
    <property type="nucleotide sequence ID" value="NZ_QGKM01000067.1"/>
</dbReference>
<dbReference type="InterPro" id="IPR041682">
    <property type="entry name" value="AAA_14"/>
</dbReference>
<protein>
    <submittedName>
        <fullName evidence="2">AAA family ATPase</fullName>
    </submittedName>
</protein>
<sequence>MISLVLKQASAFILARKLPKYRRFLHQKIDFTESLIGIKGARGCGKTTLLLQHAQQCELQPSQILYVACDHPAMVDVSLYDLSQTFYQEGGRLLLLDEIHKAKGFAIHLKAIRDTFDIKVIFSGSSALRIEHELADLSRRAVVYEMPVLSLREFMEIETGESFEVYALPDILENHVNIATDIMQKVRPIEQYQKYLQYGAYPFYKESLDNYTLKLLEVINLTIDSDLCGIYNIDPPKLDKLKKVLYMLCSTNPVELNISKLSAAVGTSRPTLMKYLERMAAGSLIHNIRGGSGMRVVSKPDKILLDNPNLFFALCASPNIGSIRECFFVSQMSHQHQVHYHDKGDFMVDERWVFEVGGANKTLKQLAGNADGYAAIDDVVVGDGKRVPLWVFGMGY</sequence>
<dbReference type="EMBL" id="QGKM01000067">
    <property type="protein sequence ID" value="PWQ93258.1"/>
    <property type="molecule type" value="Genomic_DNA"/>
</dbReference>
<proteinExistence type="predicted"/>
<dbReference type="SMART" id="SM00382">
    <property type="entry name" value="AAA"/>
    <property type="match status" value="1"/>
</dbReference>
<keyword evidence="3" id="KW-1185">Reference proteome</keyword>
<name>A0A317C3U6_9GAMM</name>
<organism evidence="2 3">
    <name type="scientific">Leucothrix pacifica</name>
    <dbReference type="NCBI Taxonomy" id="1247513"/>
    <lineage>
        <taxon>Bacteria</taxon>
        <taxon>Pseudomonadati</taxon>
        <taxon>Pseudomonadota</taxon>
        <taxon>Gammaproteobacteria</taxon>
        <taxon>Thiotrichales</taxon>
        <taxon>Thiotrichaceae</taxon>
        <taxon>Leucothrix</taxon>
    </lineage>
</organism>
<evidence type="ECO:0000313" key="3">
    <source>
        <dbReference type="Proteomes" id="UP000245539"/>
    </source>
</evidence>